<name>Q0EWE2_9PROT</name>
<feature type="non-terminal residue" evidence="1">
    <location>
        <position position="58"/>
    </location>
</feature>
<evidence type="ECO:0000313" key="1">
    <source>
        <dbReference type="EMBL" id="EAU53637.1"/>
    </source>
</evidence>
<evidence type="ECO:0000313" key="2">
    <source>
        <dbReference type="Proteomes" id="UP000005297"/>
    </source>
</evidence>
<organism evidence="1 2">
    <name type="scientific">Mariprofundus ferrooxydans PV-1</name>
    <dbReference type="NCBI Taxonomy" id="314345"/>
    <lineage>
        <taxon>Bacteria</taxon>
        <taxon>Pseudomonadati</taxon>
        <taxon>Pseudomonadota</taxon>
        <taxon>Candidatius Mariprofundia</taxon>
        <taxon>Mariprofundales</taxon>
        <taxon>Mariprofundaceae</taxon>
        <taxon>Mariprofundus</taxon>
    </lineage>
</organism>
<keyword evidence="2" id="KW-1185">Reference proteome</keyword>
<sequence>MVMKRAKQKQNIPSQYSVPEYIDLLIANSAHLNQSSALLEKACQYVWDAQGVDLQCQA</sequence>
<reference evidence="1 2" key="1">
    <citation type="submission" date="2006-09" db="EMBL/GenBank/DDBJ databases">
        <authorList>
            <person name="Emerson D."/>
            <person name="Ferriera S."/>
            <person name="Johnson J."/>
            <person name="Kravitz S."/>
            <person name="Halpern A."/>
            <person name="Remington K."/>
            <person name="Beeson K."/>
            <person name="Tran B."/>
            <person name="Rogers Y.-H."/>
            <person name="Friedman R."/>
            <person name="Venter J.C."/>
        </authorList>
    </citation>
    <scope>NUCLEOTIDE SEQUENCE [LARGE SCALE GENOMIC DNA]</scope>
    <source>
        <strain evidence="1 2">PV-1</strain>
    </source>
</reference>
<dbReference type="EMBL" id="AATS01000020">
    <property type="protein sequence ID" value="EAU53637.1"/>
    <property type="molecule type" value="Genomic_DNA"/>
</dbReference>
<proteinExistence type="predicted"/>
<dbReference type="InParanoid" id="Q0EWE2"/>
<protein>
    <submittedName>
        <fullName evidence="1">Uncharacterized protein</fullName>
    </submittedName>
</protein>
<accession>Q0EWE2</accession>
<comment type="caution">
    <text evidence="1">The sequence shown here is derived from an EMBL/GenBank/DDBJ whole genome shotgun (WGS) entry which is preliminary data.</text>
</comment>
<dbReference type="HOGENOM" id="CLU_3001119_0_0_0"/>
<dbReference type="Proteomes" id="UP000005297">
    <property type="component" value="Unassembled WGS sequence"/>
</dbReference>
<dbReference type="AlphaFoldDB" id="Q0EWE2"/>
<gene>
    <name evidence="1" type="ORF">SPV1_13597</name>
</gene>